<evidence type="ECO:0000313" key="4">
    <source>
        <dbReference type="Proteomes" id="UP001152755"/>
    </source>
</evidence>
<evidence type="ECO:0000256" key="2">
    <source>
        <dbReference type="ARBA" id="ARBA00049106"/>
    </source>
</evidence>
<name>A0A9X4LXZ0_9ACTN</name>
<dbReference type="GO" id="GO:0070967">
    <property type="term" value="F:coenzyme F420 binding"/>
    <property type="evidence" value="ECO:0007669"/>
    <property type="project" value="TreeGrafter"/>
</dbReference>
<dbReference type="PANTHER" id="PTHR39428">
    <property type="entry name" value="F420H(2)-DEPENDENT QUINONE REDUCTASE RV1261C"/>
    <property type="match status" value="1"/>
</dbReference>
<evidence type="ECO:0000256" key="1">
    <source>
        <dbReference type="ARBA" id="ARBA00008710"/>
    </source>
</evidence>
<accession>A0A9X4LXZ0</accession>
<dbReference type="AlphaFoldDB" id="A0A9X4LXZ0"/>
<dbReference type="GO" id="GO:0005886">
    <property type="term" value="C:plasma membrane"/>
    <property type="evidence" value="ECO:0007669"/>
    <property type="project" value="TreeGrafter"/>
</dbReference>
<dbReference type="PANTHER" id="PTHR39428:SF1">
    <property type="entry name" value="F420H(2)-DEPENDENT QUINONE REDUCTASE RV1261C"/>
    <property type="match status" value="1"/>
</dbReference>
<dbReference type="EMBL" id="JANRHA010000001">
    <property type="protein sequence ID" value="MDG3013319.1"/>
    <property type="molecule type" value="Genomic_DNA"/>
</dbReference>
<gene>
    <name evidence="3" type="ORF">NVS88_01960</name>
</gene>
<sequence length="185" mass="20316">MTAPVIGPRPRSPLAALGRWVGSRELTMRLRPLILFLESHLRAWTNNRVSLVGIAGLPSLQITVPGRKTGLPRTTALLCVPCGRGYVVAGSNWGLPKHPVWSANLRAVDTARVKVGAAESEMRVRMVEGDERAALWQGLVHYWPGYAMEHRLACGREFRVFLLEPEADAAAQSHAAPESHTRRSA</sequence>
<dbReference type="Pfam" id="PF04075">
    <property type="entry name" value="F420H2_quin_red"/>
    <property type="match status" value="1"/>
</dbReference>
<proteinExistence type="inferred from homology"/>
<comment type="catalytic activity">
    <reaction evidence="2">
        <text>oxidized coenzyme F420-(gamma-L-Glu)(n) + a quinol + H(+) = reduced coenzyme F420-(gamma-L-Glu)(n) + a quinone</text>
        <dbReference type="Rhea" id="RHEA:39663"/>
        <dbReference type="Rhea" id="RHEA-COMP:12939"/>
        <dbReference type="Rhea" id="RHEA-COMP:14378"/>
        <dbReference type="ChEBI" id="CHEBI:15378"/>
        <dbReference type="ChEBI" id="CHEBI:24646"/>
        <dbReference type="ChEBI" id="CHEBI:132124"/>
        <dbReference type="ChEBI" id="CHEBI:133980"/>
        <dbReference type="ChEBI" id="CHEBI:139511"/>
    </reaction>
</comment>
<dbReference type="GO" id="GO:0016491">
    <property type="term" value="F:oxidoreductase activity"/>
    <property type="evidence" value="ECO:0007669"/>
    <property type="project" value="InterPro"/>
</dbReference>
<dbReference type="Gene3D" id="2.30.110.10">
    <property type="entry name" value="Electron Transport, Fmn-binding Protein, Chain A"/>
    <property type="match status" value="1"/>
</dbReference>
<dbReference type="InterPro" id="IPR012349">
    <property type="entry name" value="Split_barrel_FMN-bd"/>
</dbReference>
<dbReference type="RefSeq" id="WP_332519034.1">
    <property type="nucleotide sequence ID" value="NZ_JANRHA010000001.1"/>
</dbReference>
<keyword evidence="4" id="KW-1185">Reference proteome</keyword>
<evidence type="ECO:0000313" key="3">
    <source>
        <dbReference type="EMBL" id="MDG3013319.1"/>
    </source>
</evidence>
<reference evidence="3" key="1">
    <citation type="submission" date="2022-08" db="EMBL/GenBank/DDBJ databases">
        <title>Genome analysis of Corynebacteriales strain.</title>
        <authorList>
            <person name="Lee S.D."/>
        </authorList>
    </citation>
    <scope>NUCLEOTIDE SEQUENCE</scope>
    <source>
        <strain evidence="3">D3-21</strain>
    </source>
</reference>
<dbReference type="Proteomes" id="UP001152755">
    <property type="component" value="Unassembled WGS sequence"/>
</dbReference>
<comment type="caution">
    <text evidence="3">The sequence shown here is derived from an EMBL/GenBank/DDBJ whole genome shotgun (WGS) entry which is preliminary data.</text>
</comment>
<dbReference type="InterPro" id="IPR004378">
    <property type="entry name" value="F420H2_quin_Rdtase"/>
</dbReference>
<comment type="similarity">
    <text evidence="1">Belongs to the F420H(2)-dependent quinone reductase family.</text>
</comment>
<organism evidence="3 4">
    <name type="scientific">Speluncibacter jeojiensis</name>
    <dbReference type="NCBI Taxonomy" id="2710754"/>
    <lineage>
        <taxon>Bacteria</taxon>
        <taxon>Bacillati</taxon>
        <taxon>Actinomycetota</taxon>
        <taxon>Actinomycetes</taxon>
        <taxon>Mycobacteriales</taxon>
        <taxon>Speluncibacteraceae</taxon>
        <taxon>Speluncibacter</taxon>
    </lineage>
</organism>
<dbReference type="NCBIfam" id="TIGR00026">
    <property type="entry name" value="hi_GC_TIGR00026"/>
    <property type="match status" value="1"/>
</dbReference>
<protein>
    <submittedName>
        <fullName evidence="3">Nitroreductase family deazaflavin-dependent oxidoreductase</fullName>
    </submittedName>
</protein>